<accession>Q2RMU7</accession>
<dbReference type="InterPro" id="IPR009531">
    <property type="entry name" value="DUF1150"/>
</dbReference>
<proteinExistence type="predicted"/>
<dbReference type="EnsemblBacteria" id="ABC24548">
    <property type="protein sequence ID" value="ABC24548"/>
    <property type="gene ID" value="Rru_A3754"/>
</dbReference>
<protein>
    <recommendedName>
        <fullName evidence="3">DUF1150 family protein</fullName>
    </recommendedName>
</protein>
<name>Q2RMU7_RHORT</name>
<sequence>MSDKNFQESAEHPAIPGPANIEELAVLGLNALAYARAATAADAQQPIAGFTIHAANGLRIGWAPSLDLAHVAIRQHDMQPMPLH</sequence>
<keyword evidence="2" id="KW-1185">Reference proteome</keyword>
<dbReference type="AlphaFoldDB" id="Q2RMU7"/>
<dbReference type="STRING" id="269796.Rru_A3754"/>
<reference evidence="1 2" key="1">
    <citation type="journal article" date="2011" name="Stand. Genomic Sci.">
        <title>Complete genome sequence of Rhodospirillum rubrum type strain (S1).</title>
        <authorList>
            <person name="Munk A.C."/>
            <person name="Copeland A."/>
            <person name="Lucas S."/>
            <person name="Lapidus A."/>
            <person name="Del Rio T.G."/>
            <person name="Barry K."/>
            <person name="Detter J.C."/>
            <person name="Hammon N."/>
            <person name="Israni S."/>
            <person name="Pitluck S."/>
            <person name="Brettin T."/>
            <person name="Bruce D."/>
            <person name="Han C."/>
            <person name="Tapia R."/>
            <person name="Gilna P."/>
            <person name="Schmutz J."/>
            <person name="Larimer F."/>
            <person name="Land M."/>
            <person name="Kyrpides N.C."/>
            <person name="Mavromatis K."/>
            <person name="Richardson P."/>
            <person name="Rohde M."/>
            <person name="Goker M."/>
            <person name="Klenk H.P."/>
            <person name="Zhang Y."/>
            <person name="Roberts G.P."/>
            <person name="Reslewic S."/>
            <person name="Schwartz D.C."/>
        </authorList>
    </citation>
    <scope>NUCLEOTIDE SEQUENCE [LARGE SCALE GENOMIC DNA]</scope>
    <source>
        <strain evidence="2">ATCC 11170 / ATH 1.1.1 / DSM 467 / LMG 4362 / NCIMB 8255 / S1</strain>
    </source>
</reference>
<evidence type="ECO:0008006" key="3">
    <source>
        <dbReference type="Google" id="ProtNLM"/>
    </source>
</evidence>
<dbReference type="RefSeq" id="WP_011391501.1">
    <property type="nucleotide sequence ID" value="NC_007643.1"/>
</dbReference>
<dbReference type="PATRIC" id="fig|269796.9.peg.3878"/>
<organism evidence="1 2">
    <name type="scientific">Rhodospirillum rubrum (strain ATCC 11170 / ATH 1.1.1 / DSM 467 / LMG 4362 / NCIMB 8255 / S1)</name>
    <dbReference type="NCBI Taxonomy" id="269796"/>
    <lineage>
        <taxon>Bacteria</taxon>
        <taxon>Pseudomonadati</taxon>
        <taxon>Pseudomonadota</taxon>
        <taxon>Alphaproteobacteria</taxon>
        <taxon>Rhodospirillales</taxon>
        <taxon>Rhodospirillaceae</taxon>
        <taxon>Rhodospirillum</taxon>
    </lineage>
</organism>
<dbReference type="EMBL" id="CP000230">
    <property type="protein sequence ID" value="ABC24548.1"/>
    <property type="molecule type" value="Genomic_DNA"/>
</dbReference>
<dbReference type="Pfam" id="PF06620">
    <property type="entry name" value="DUF1150"/>
    <property type="match status" value="1"/>
</dbReference>
<dbReference type="KEGG" id="rru:Rru_A3754"/>
<evidence type="ECO:0000313" key="1">
    <source>
        <dbReference type="EMBL" id="ABC24548.1"/>
    </source>
</evidence>
<dbReference type="Proteomes" id="UP000001929">
    <property type="component" value="Chromosome"/>
</dbReference>
<dbReference type="HOGENOM" id="CLU_2525370_0_0_5"/>
<evidence type="ECO:0000313" key="2">
    <source>
        <dbReference type="Proteomes" id="UP000001929"/>
    </source>
</evidence>
<gene>
    <name evidence="1" type="ordered locus">Rru_A3754</name>
</gene>